<dbReference type="EMBL" id="JBHFFA010000001">
    <property type="protein sequence ID" value="KAL2652029.1"/>
    <property type="molecule type" value="Genomic_DNA"/>
</dbReference>
<gene>
    <name evidence="1" type="ORF">R1flu_020157</name>
</gene>
<name>A0ABD1ZP91_9MARC</name>
<protein>
    <submittedName>
        <fullName evidence="1">Uncharacterized protein</fullName>
    </submittedName>
</protein>
<proteinExistence type="predicted"/>
<evidence type="ECO:0000313" key="2">
    <source>
        <dbReference type="Proteomes" id="UP001605036"/>
    </source>
</evidence>
<dbReference type="AlphaFoldDB" id="A0ABD1ZP91"/>
<comment type="caution">
    <text evidence="1">The sequence shown here is derived from an EMBL/GenBank/DDBJ whole genome shotgun (WGS) entry which is preliminary data.</text>
</comment>
<accession>A0ABD1ZP91</accession>
<reference evidence="1 2" key="1">
    <citation type="submission" date="2024-09" db="EMBL/GenBank/DDBJ databases">
        <title>Chromosome-scale assembly of Riccia fluitans.</title>
        <authorList>
            <person name="Paukszto L."/>
            <person name="Sawicki J."/>
            <person name="Karawczyk K."/>
            <person name="Piernik-Szablinska J."/>
            <person name="Szczecinska M."/>
            <person name="Mazdziarz M."/>
        </authorList>
    </citation>
    <scope>NUCLEOTIDE SEQUENCE [LARGE SCALE GENOMIC DNA]</scope>
    <source>
        <strain evidence="1">Rf_01</strain>
        <tissue evidence="1">Aerial parts of the thallus</tissue>
    </source>
</reference>
<evidence type="ECO:0000313" key="1">
    <source>
        <dbReference type="EMBL" id="KAL2652029.1"/>
    </source>
</evidence>
<sequence length="110" mass="12149">MVMVDVRGNGPSEGSCYELSWKGMQSPVDFRKLVTVLFAALGEYSAEHSELGLKTLMQRIFCSVLENDHQAVLSIIFSLGLISAGDSARYRPRQIRRVLHESGCADQDTG</sequence>
<dbReference type="Proteomes" id="UP001605036">
    <property type="component" value="Unassembled WGS sequence"/>
</dbReference>
<keyword evidence="2" id="KW-1185">Reference proteome</keyword>
<organism evidence="1 2">
    <name type="scientific">Riccia fluitans</name>
    <dbReference type="NCBI Taxonomy" id="41844"/>
    <lineage>
        <taxon>Eukaryota</taxon>
        <taxon>Viridiplantae</taxon>
        <taxon>Streptophyta</taxon>
        <taxon>Embryophyta</taxon>
        <taxon>Marchantiophyta</taxon>
        <taxon>Marchantiopsida</taxon>
        <taxon>Marchantiidae</taxon>
        <taxon>Marchantiales</taxon>
        <taxon>Ricciaceae</taxon>
        <taxon>Riccia</taxon>
    </lineage>
</organism>